<dbReference type="Gene3D" id="3.10.580.10">
    <property type="entry name" value="CBS-domain"/>
    <property type="match status" value="1"/>
</dbReference>
<dbReference type="InterPro" id="IPR033859">
    <property type="entry name" value="MPN_CSN6"/>
</dbReference>
<dbReference type="Proteomes" id="UP000318582">
    <property type="component" value="Unassembled WGS sequence"/>
</dbReference>
<evidence type="ECO:0000313" key="5">
    <source>
        <dbReference type="EMBL" id="TPX56053.1"/>
    </source>
</evidence>
<dbReference type="GO" id="GO:0008237">
    <property type="term" value="F:metallopeptidase activity"/>
    <property type="evidence" value="ECO:0007669"/>
    <property type="project" value="InterPro"/>
</dbReference>
<feature type="compositionally biased region" description="Low complexity" evidence="3">
    <location>
        <begin position="59"/>
        <end position="72"/>
    </location>
</feature>
<feature type="compositionally biased region" description="Polar residues" evidence="3">
    <location>
        <begin position="73"/>
        <end position="82"/>
    </location>
</feature>
<keyword evidence="2" id="KW-0129">CBS domain</keyword>
<sequence>MSSRNTNPSTPPVSDNRPVRKQTSFTSEDGMGAAAPTASYRRREETMRKNAELEAAKVRSSPRTTPTRTASTGKSVAKSTPNNRRRPELPCRTEQYANRNQRPLWPSGKARRDRDTPSTTPPRTPVSSRPAVPGTAVASAKVFEVAAYMAAKRQDRSFDCRPQIFSPTTAVSKAMTANPVSVMVETERCWSIEGLLSAHRVQHQRGPMSVDLLPDLLLVEDPATTVVSRVMTPHPDIVTPSTPVVDALREMHAGRYLHLPVVDKSGRARLGEQVLGRDAGFHSFEHVLDNQQSAVHDGEEQEQFADDSTVAPNDSASMLHTTAGQHRYSLLGAWYFNQYIGTASSLLSVASDLLYIDDESDCLPLADDKDLEDAVVVAGAGACGKLRLIIDISRQEETKDLPEDVLGALLGIQTGRKIEIFDSFEVPFRSASGATTYEPAGGQCLLNKAYFVDKLEKVKQVFPKYDCLGWYSTEHNESPLFLQLDPTSPPDAKDFPISIYESIMDIVGGQAQLLFLKSEYKIETGEAERIAVDHVAHATNATAGKGLIPRDHNIMRQISSLCNRLPTVDNPEFREEFLTDYNDVLLMSYLATITKGANALNDLVDNFNVIAVKRGGATFPRGGTIYI</sequence>
<proteinExistence type="inferred from homology"/>
<dbReference type="InterPro" id="IPR046342">
    <property type="entry name" value="CBS_dom_sf"/>
</dbReference>
<protein>
    <recommendedName>
        <fullName evidence="4">CBS domain-containing protein</fullName>
    </recommendedName>
</protein>
<dbReference type="PROSITE" id="PS51371">
    <property type="entry name" value="CBS"/>
    <property type="match status" value="1"/>
</dbReference>
<dbReference type="GO" id="GO:0000338">
    <property type="term" value="P:protein deneddylation"/>
    <property type="evidence" value="ECO:0007669"/>
    <property type="project" value="InterPro"/>
</dbReference>
<evidence type="ECO:0000256" key="2">
    <source>
        <dbReference type="PROSITE-ProRule" id="PRU00703"/>
    </source>
</evidence>
<evidence type="ECO:0000256" key="1">
    <source>
        <dbReference type="ARBA" id="ARBA00010893"/>
    </source>
</evidence>
<dbReference type="GO" id="GO:0008180">
    <property type="term" value="C:COP9 signalosome"/>
    <property type="evidence" value="ECO:0007669"/>
    <property type="project" value="InterPro"/>
</dbReference>
<dbReference type="SUPFAM" id="SSF54631">
    <property type="entry name" value="CBS-domain pair"/>
    <property type="match status" value="1"/>
</dbReference>
<name>A0A507DWD4_9FUNG</name>
<evidence type="ECO:0000256" key="3">
    <source>
        <dbReference type="SAM" id="MobiDB-lite"/>
    </source>
</evidence>
<dbReference type="Gene3D" id="3.40.140.10">
    <property type="entry name" value="Cytidine Deaminase, domain 2"/>
    <property type="match status" value="1"/>
</dbReference>
<gene>
    <name evidence="5" type="ORF">PhCBS80983_g04834</name>
</gene>
<dbReference type="STRING" id="109895.A0A507DWD4"/>
<feature type="region of interest" description="Disordered" evidence="3">
    <location>
        <begin position="1"/>
        <end position="135"/>
    </location>
</feature>
<feature type="domain" description="CBS" evidence="4">
    <location>
        <begin position="231"/>
        <end position="298"/>
    </location>
</feature>
<evidence type="ECO:0000313" key="6">
    <source>
        <dbReference type="Proteomes" id="UP000318582"/>
    </source>
</evidence>
<dbReference type="PANTHER" id="PTHR10540:SF8">
    <property type="entry name" value="COP9 SIGNALOSOME COMPLEX SUBUNIT 6"/>
    <property type="match status" value="1"/>
</dbReference>
<organism evidence="5 6">
    <name type="scientific">Powellomyces hirtus</name>
    <dbReference type="NCBI Taxonomy" id="109895"/>
    <lineage>
        <taxon>Eukaryota</taxon>
        <taxon>Fungi</taxon>
        <taxon>Fungi incertae sedis</taxon>
        <taxon>Chytridiomycota</taxon>
        <taxon>Chytridiomycota incertae sedis</taxon>
        <taxon>Chytridiomycetes</taxon>
        <taxon>Spizellomycetales</taxon>
        <taxon>Powellomycetaceae</taxon>
        <taxon>Powellomyces</taxon>
    </lineage>
</organism>
<comment type="caution">
    <text evidence="5">The sequence shown here is derived from an EMBL/GenBank/DDBJ whole genome shotgun (WGS) entry which is preliminary data.</text>
</comment>
<dbReference type="PANTHER" id="PTHR10540">
    <property type="entry name" value="EUKARYOTIC TRANSLATION INITIATION FACTOR 3 SUBUNIT F-RELATED"/>
    <property type="match status" value="1"/>
</dbReference>
<dbReference type="CDD" id="cd08063">
    <property type="entry name" value="MPN_CSN6"/>
    <property type="match status" value="1"/>
</dbReference>
<dbReference type="InterPro" id="IPR024969">
    <property type="entry name" value="EIF3F/CSN6-like_C"/>
</dbReference>
<dbReference type="Pfam" id="PF01398">
    <property type="entry name" value="JAB"/>
    <property type="match status" value="1"/>
</dbReference>
<accession>A0A507DWD4</accession>
<dbReference type="InterPro" id="IPR000555">
    <property type="entry name" value="JAMM/MPN+_dom"/>
</dbReference>
<evidence type="ECO:0000259" key="4">
    <source>
        <dbReference type="PROSITE" id="PS51371"/>
    </source>
</evidence>
<comment type="similarity">
    <text evidence="1">Belongs to the peptidase M67A family. CSN6 subfamily.</text>
</comment>
<dbReference type="Pfam" id="PF00571">
    <property type="entry name" value="CBS"/>
    <property type="match status" value="1"/>
</dbReference>
<dbReference type="AlphaFoldDB" id="A0A507DWD4"/>
<dbReference type="EMBL" id="QEAQ01000087">
    <property type="protein sequence ID" value="TPX56053.1"/>
    <property type="molecule type" value="Genomic_DNA"/>
</dbReference>
<reference evidence="5 6" key="1">
    <citation type="journal article" date="2019" name="Sci. Rep.">
        <title>Comparative genomics of chytrid fungi reveal insights into the obligate biotrophic and pathogenic lifestyle of Synchytrium endobioticum.</title>
        <authorList>
            <person name="van de Vossenberg B.T.L.H."/>
            <person name="Warris S."/>
            <person name="Nguyen H.D.T."/>
            <person name="van Gent-Pelzer M.P.E."/>
            <person name="Joly D.L."/>
            <person name="van de Geest H.C."/>
            <person name="Bonants P.J.M."/>
            <person name="Smith D.S."/>
            <person name="Levesque C.A."/>
            <person name="van der Lee T.A.J."/>
        </authorList>
    </citation>
    <scope>NUCLEOTIDE SEQUENCE [LARGE SCALE GENOMIC DNA]</scope>
    <source>
        <strain evidence="5 6">CBS 809.83</strain>
    </source>
</reference>
<dbReference type="Pfam" id="PF13012">
    <property type="entry name" value="MitMem_reg"/>
    <property type="match status" value="1"/>
</dbReference>
<keyword evidence="6" id="KW-1185">Reference proteome</keyword>
<feature type="compositionally biased region" description="Basic and acidic residues" evidence="3">
    <location>
        <begin position="41"/>
        <end position="57"/>
    </location>
</feature>
<dbReference type="InterPro" id="IPR000644">
    <property type="entry name" value="CBS_dom"/>
</dbReference>